<dbReference type="PANTHER" id="PTHR43344:SF21">
    <property type="entry name" value="POLYOL PHOSPHATE PHOSPHATASE PYP1"/>
    <property type="match status" value="1"/>
</dbReference>
<dbReference type="STRING" id="1094558.ME5_01836"/>
<dbReference type="GO" id="GO:0005737">
    <property type="term" value="C:cytoplasm"/>
    <property type="evidence" value="ECO:0007669"/>
    <property type="project" value="TreeGrafter"/>
</dbReference>
<dbReference type="RefSeq" id="WP_008040506.1">
    <property type="nucleotide sequence ID" value="NZ_JH725147.1"/>
</dbReference>
<keyword evidence="3" id="KW-0378">Hydrolase</keyword>
<dbReference type="InterPro" id="IPR016965">
    <property type="entry name" value="Pase_PHOSPHO-typ"/>
</dbReference>
<name>J1JXE1_9HYPH</name>
<dbReference type="GO" id="GO:0036424">
    <property type="term" value="F:L-phosphoserine phosphatase activity"/>
    <property type="evidence" value="ECO:0007669"/>
    <property type="project" value="TreeGrafter"/>
</dbReference>
<keyword evidence="2" id="KW-0479">Metal-binding</keyword>
<comment type="cofactor">
    <cofactor evidence="1">
        <name>Mg(2+)</name>
        <dbReference type="ChEBI" id="CHEBI:18420"/>
    </cofactor>
</comment>
<keyword evidence="6" id="KW-1185">Reference proteome</keyword>
<dbReference type="GO" id="GO:0006564">
    <property type="term" value="P:L-serine biosynthetic process"/>
    <property type="evidence" value="ECO:0007669"/>
    <property type="project" value="TreeGrafter"/>
</dbReference>
<keyword evidence="4" id="KW-0460">Magnesium</keyword>
<dbReference type="HOGENOM" id="CLU_058495_2_0_5"/>
<sequence>MTLTFPDLRNNKHPSSFSTVFIDFDGTIAKNDVTDILLRQFASADWEEIEEEWLSGKIGARECMSHQISLIKASPEELNACLDQMEIDPYFIDFIEILSQERVNVAIVSDGLDFSIHRILKRYNIVTVPIFANRLIYLGNDHWTLQFPYKNDTCSAGNCKCSRYNTLQRGFTLYIGDGTSDFCPSEKADLVLAKGKLADYCNKQHLNHIRIDNFSDVCAIWHQFNHQFKPFKKVAS</sequence>
<dbReference type="OrthoDB" id="9804940at2"/>
<dbReference type="GO" id="GO:0000287">
    <property type="term" value="F:magnesium ion binding"/>
    <property type="evidence" value="ECO:0007669"/>
    <property type="project" value="TreeGrafter"/>
</dbReference>
<dbReference type="NCBIfam" id="TIGR01488">
    <property type="entry name" value="HAD-SF-IB"/>
    <property type="match status" value="1"/>
</dbReference>
<gene>
    <name evidence="5" type="ORF">ME5_01836</name>
</gene>
<proteinExistence type="predicted"/>
<protein>
    <submittedName>
        <fullName evidence="5">2,3-diketo-5-methylthio-1-phosphopentane phosphatase</fullName>
    </submittedName>
</protein>
<comment type="caution">
    <text evidence="5">The sequence shown here is derived from an EMBL/GenBank/DDBJ whole genome shotgun (WGS) entry which is preliminary data.</text>
</comment>
<dbReference type="PANTHER" id="PTHR43344">
    <property type="entry name" value="PHOSPHOSERINE PHOSPHATASE"/>
    <property type="match status" value="1"/>
</dbReference>
<dbReference type="AlphaFoldDB" id="J1JXE1"/>
<dbReference type="InterPro" id="IPR023214">
    <property type="entry name" value="HAD_sf"/>
</dbReference>
<evidence type="ECO:0000313" key="6">
    <source>
        <dbReference type="Proteomes" id="UP000008952"/>
    </source>
</evidence>
<dbReference type="PATRIC" id="fig|1094558.3.peg.1969"/>
<dbReference type="SUPFAM" id="SSF56784">
    <property type="entry name" value="HAD-like"/>
    <property type="match status" value="1"/>
</dbReference>
<dbReference type="EMBL" id="AIMB01000008">
    <property type="protein sequence ID" value="EJF89285.1"/>
    <property type="molecule type" value="Genomic_DNA"/>
</dbReference>
<evidence type="ECO:0000256" key="2">
    <source>
        <dbReference type="ARBA" id="ARBA00022723"/>
    </source>
</evidence>
<dbReference type="Proteomes" id="UP000008952">
    <property type="component" value="Unassembled WGS sequence"/>
</dbReference>
<organism evidence="5 6">
    <name type="scientific">Bartonella tamiae Th239</name>
    <dbReference type="NCBI Taxonomy" id="1094558"/>
    <lineage>
        <taxon>Bacteria</taxon>
        <taxon>Pseudomonadati</taxon>
        <taxon>Pseudomonadota</taxon>
        <taxon>Alphaproteobacteria</taxon>
        <taxon>Hyphomicrobiales</taxon>
        <taxon>Bartonellaceae</taxon>
        <taxon>Bartonella</taxon>
    </lineage>
</organism>
<evidence type="ECO:0000256" key="3">
    <source>
        <dbReference type="ARBA" id="ARBA00022801"/>
    </source>
</evidence>
<accession>J1JXE1</accession>
<dbReference type="NCBIfam" id="TIGR01489">
    <property type="entry name" value="DKMTPPase-SF"/>
    <property type="match status" value="1"/>
</dbReference>
<dbReference type="InterPro" id="IPR036412">
    <property type="entry name" value="HAD-like_sf"/>
</dbReference>
<dbReference type="eggNOG" id="COG4359">
    <property type="taxonomic scope" value="Bacteria"/>
</dbReference>
<evidence type="ECO:0000256" key="1">
    <source>
        <dbReference type="ARBA" id="ARBA00001946"/>
    </source>
</evidence>
<dbReference type="Pfam" id="PF06888">
    <property type="entry name" value="Put_Phosphatase"/>
    <property type="match status" value="1"/>
</dbReference>
<dbReference type="InterPro" id="IPR006384">
    <property type="entry name" value="HAD_hydro_PyrdxlP_Pase-like"/>
</dbReference>
<dbReference type="InterPro" id="IPR050582">
    <property type="entry name" value="HAD-like_SerB"/>
</dbReference>
<evidence type="ECO:0000256" key="4">
    <source>
        <dbReference type="ARBA" id="ARBA00022842"/>
    </source>
</evidence>
<reference evidence="5 6" key="1">
    <citation type="submission" date="2012-03" db="EMBL/GenBank/DDBJ databases">
        <title>The Genome Sequence of Bartonella tamiae Th239.</title>
        <authorList>
            <consortium name="The Broad Institute Genome Sequencing Platform"/>
            <consortium name="The Broad Institute Genome Sequencing Center for Infectious Disease"/>
            <person name="Feldgarden M."/>
            <person name="Kirby J."/>
            <person name="Kosoy M."/>
            <person name="Birtles R."/>
            <person name="Probert W.S."/>
            <person name="Chiaraviglio L."/>
            <person name="Young S.K."/>
            <person name="Zeng Q."/>
            <person name="Gargeya S."/>
            <person name="Fitzgerald M."/>
            <person name="Haas B."/>
            <person name="Abouelleil A."/>
            <person name="Alvarado L."/>
            <person name="Arachchi H.M."/>
            <person name="Berlin A."/>
            <person name="Chapman S.B."/>
            <person name="Gearin G."/>
            <person name="Goldberg J."/>
            <person name="Griggs A."/>
            <person name="Gujja S."/>
            <person name="Hansen M."/>
            <person name="Heiman D."/>
            <person name="Howarth C."/>
            <person name="Larimer J."/>
            <person name="Lui A."/>
            <person name="MacDonald P.J.P."/>
            <person name="McCowen C."/>
            <person name="Montmayeur A."/>
            <person name="Murphy C."/>
            <person name="Neiman D."/>
            <person name="Pearson M."/>
            <person name="Priest M."/>
            <person name="Roberts A."/>
            <person name="Saif S."/>
            <person name="Shea T."/>
            <person name="Sisk P."/>
            <person name="Stolte C."/>
            <person name="Sykes S."/>
            <person name="Wortman J."/>
            <person name="Nusbaum C."/>
            <person name="Birren B."/>
        </authorList>
    </citation>
    <scope>NUCLEOTIDE SEQUENCE [LARGE SCALE GENOMIC DNA]</scope>
    <source>
        <strain evidence="5 6">Th239</strain>
    </source>
</reference>
<dbReference type="Gene3D" id="3.40.50.1000">
    <property type="entry name" value="HAD superfamily/HAD-like"/>
    <property type="match status" value="1"/>
</dbReference>
<dbReference type="Gene3D" id="3.90.1470.20">
    <property type="match status" value="1"/>
</dbReference>
<evidence type="ECO:0000313" key="5">
    <source>
        <dbReference type="EMBL" id="EJF89285.1"/>
    </source>
</evidence>